<evidence type="ECO:0000259" key="9">
    <source>
        <dbReference type="PROSITE" id="PS51873"/>
    </source>
</evidence>
<dbReference type="InterPro" id="IPR047545">
    <property type="entry name" value="BRcat_RBR_RNF216"/>
</dbReference>
<feature type="compositionally biased region" description="Basic and acidic residues" evidence="8">
    <location>
        <begin position="70"/>
        <end position="97"/>
    </location>
</feature>
<evidence type="ECO:0000256" key="3">
    <source>
        <dbReference type="ARBA" id="ARBA00022723"/>
    </source>
</evidence>
<dbReference type="CDD" id="cd16630">
    <property type="entry name" value="RING-HC_RBR_RNF216"/>
    <property type="match status" value="1"/>
</dbReference>
<accession>A0A8T0HKJ4</accession>
<keyword evidence="5" id="KW-0863">Zinc-finger</keyword>
<reference evidence="10 11" key="1">
    <citation type="submission" date="2020-06" db="EMBL/GenBank/DDBJ databases">
        <title>WGS assembly of Ceratodon purpureus strain R40.</title>
        <authorList>
            <person name="Carey S.B."/>
            <person name="Jenkins J."/>
            <person name="Shu S."/>
            <person name="Lovell J.T."/>
            <person name="Sreedasyam A."/>
            <person name="Maumus F."/>
            <person name="Tiley G.P."/>
            <person name="Fernandez-Pozo N."/>
            <person name="Barry K."/>
            <person name="Chen C."/>
            <person name="Wang M."/>
            <person name="Lipzen A."/>
            <person name="Daum C."/>
            <person name="Saski C.A."/>
            <person name="Payton A.C."/>
            <person name="Mcbreen J.C."/>
            <person name="Conrad R.E."/>
            <person name="Kollar L.M."/>
            <person name="Olsson S."/>
            <person name="Huttunen S."/>
            <person name="Landis J.B."/>
            <person name="Wickett N.J."/>
            <person name="Johnson M.G."/>
            <person name="Rensing S.A."/>
            <person name="Grimwood J."/>
            <person name="Schmutz J."/>
            <person name="Mcdaniel S.F."/>
        </authorList>
    </citation>
    <scope>NUCLEOTIDE SEQUENCE [LARGE SCALE GENOMIC DNA]</scope>
    <source>
        <strain evidence="10 11">R40</strain>
    </source>
</reference>
<evidence type="ECO:0000256" key="5">
    <source>
        <dbReference type="ARBA" id="ARBA00022771"/>
    </source>
</evidence>
<dbReference type="InterPro" id="IPR044066">
    <property type="entry name" value="TRIAD_supradom"/>
</dbReference>
<proteinExistence type="predicted"/>
<evidence type="ECO:0000256" key="7">
    <source>
        <dbReference type="ARBA" id="ARBA00022833"/>
    </source>
</evidence>
<dbReference type="PANTHER" id="PTHR22770">
    <property type="entry name" value="UBIQUITIN CONJUGATING ENZYME 7 INTERACTING PROTEIN-RELATED"/>
    <property type="match status" value="1"/>
</dbReference>
<dbReference type="CDD" id="cd20339">
    <property type="entry name" value="BRcat_RBR_RNF216"/>
    <property type="match status" value="1"/>
</dbReference>
<evidence type="ECO:0000256" key="2">
    <source>
        <dbReference type="ARBA" id="ARBA00022679"/>
    </source>
</evidence>
<sequence length="403" mass="44547">MVSEHLLDERQGRRVLDGALSKLLEVFPHVCQDAAAADLSSQLGKTSPRTALEDVMNRYLEHGVPDAEIVPREEPTPDLPRAIEHPTNRRGEGDDHGVGTSTGSRVEGQVDIAPEDIAPEVLPAGIECGCCYSDSRFEEMVQCAEGHLFCFTCLRRRVDESAFGGAQACASLPCMDTGGCEDFFPWSEVKRALPPDVLVKYEQRQAEDAVLQAKIPGLVYCPFCNTPWQVDPDLVDLECANEGCRKASCVFCREPSHPLLRCEDVEKGSETASRRAIEERMTKALVRVCTACKAEVLKTDGCNKVRCRCGQTMCYVCRQPIDGGYGHFCMHDPSPFSPNRGKECTKCNRCCLWHQEEEDDVAGAAREAAMKEVAQDDPTILKRTIGPSLQGVPQFKRHRFPAP</sequence>
<evidence type="ECO:0000256" key="4">
    <source>
        <dbReference type="ARBA" id="ARBA00022737"/>
    </source>
</evidence>
<gene>
    <name evidence="10" type="ORF">KC19_6G225700</name>
</gene>
<comment type="caution">
    <text evidence="10">The sequence shown here is derived from an EMBL/GenBank/DDBJ whole genome shotgun (WGS) entry which is preliminary data.</text>
</comment>
<evidence type="ECO:0000313" key="10">
    <source>
        <dbReference type="EMBL" id="KAG0571284.1"/>
    </source>
</evidence>
<dbReference type="EMBL" id="CM026427">
    <property type="protein sequence ID" value="KAG0571284.1"/>
    <property type="molecule type" value="Genomic_DNA"/>
</dbReference>
<dbReference type="GO" id="GO:0008270">
    <property type="term" value="F:zinc ion binding"/>
    <property type="evidence" value="ECO:0007669"/>
    <property type="project" value="UniProtKB-KW"/>
</dbReference>
<dbReference type="Gene3D" id="1.20.120.1750">
    <property type="match status" value="1"/>
</dbReference>
<name>A0A8T0HKJ4_CERPU</name>
<feature type="region of interest" description="Disordered" evidence="8">
    <location>
        <begin position="70"/>
        <end position="105"/>
    </location>
</feature>
<evidence type="ECO:0000256" key="8">
    <source>
        <dbReference type="SAM" id="MobiDB-lite"/>
    </source>
</evidence>
<keyword evidence="6" id="KW-0833">Ubl conjugation pathway</keyword>
<dbReference type="Pfam" id="PF26191">
    <property type="entry name" value="RING-HC_RBR_RNF216"/>
    <property type="match status" value="1"/>
</dbReference>
<feature type="domain" description="RING-type" evidence="9">
    <location>
        <begin position="124"/>
        <end position="348"/>
    </location>
</feature>
<protein>
    <recommendedName>
        <fullName evidence="9">RING-type domain-containing protein</fullName>
    </recommendedName>
</protein>
<keyword evidence="7" id="KW-0862">Zinc</keyword>
<keyword evidence="11" id="KW-1185">Reference proteome</keyword>
<dbReference type="AlphaFoldDB" id="A0A8T0HKJ4"/>
<comment type="pathway">
    <text evidence="1">Protein modification; protein ubiquitination.</text>
</comment>
<evidence type="ECO:0000313" key="11">
    <source>
        <dbReference type="Proteomes" id="UP000822688"/>
    </source>
</evidence>
<organism evidence="10 11">
    <name type="scientific">Ceratodon purpureus</name>
    <name type="common">Fire moss</name>
    <name type="synonym">Dicranum purpureum</name>
    <dbReference type="NCBI Taxonomy" id="3225"/>
    <lineage>
        <taxon>Eukaryota</taxon>
        <taxon>Viridiplantae</taxon>
        <taxon>Streptophyta</taxon>
        <taxon>Embryophyta</taxon>
        <taxon>Bryophyta</taxon>
        <taxon>Bryophytina</taxon>
        <taxon>Bryopsida</taxon>
        <taxon>Dicranidae</taxon>
        <taxon>Pseudoditrichales</taxon>
        <taxon>Ditrichaceae</taxon>
        <taxon>Ceratodon</taxon>
    </lineage>
</organism>
<dbReference type="Pfam" id="PF26200">
    <property type="entry name" value="Rcat_RNF216"/>
    <property type="match status" value="1"/>
</dbReference>
<dbReference type="PROSITE" id="PS51873">
    <property type="entry name" value="TRIAD"/>
    <property type="match status" value="1"/>
</dbReference>
<dbReference type="SUPFAM" id="SSF57850">
    <property type="entry name" value="RING/U-box"/>
    <property type="match status" value="2"/>
</dbReference>
<evidence type="ECO:0000256" key="6">
    <source>
        <dbReference type="ARBA" id="ARBA00022786"/>
    </source>
</evidence>
<dbReference type="Proteomes" id="UP000822688">
    <property type="component" value="Chromosome 6"/>
</dbReference>
<dbReference type="CDD" id="cd20353">
    <property type="entry name" value="Rcat_RBR_RNF216"/>
    <property type="match status" value="1"/>
</dbReference>
<keyword evidence="3" id="KW-0479">Metal-binding</keyword>
<dbReference type="SMART" id="SM00647">
    <property type="entry name" value="IBR"/>
    <property type="match status" value="1"/>
</dbReference>
<dbReference type="InterPro" id="IPR047546">
    <property type="entry name" value="Rcat_RBR_RNF216"/>
</dbReference>
<keyword evidence="2" id="KW-0808">Transferase</keyword>
<evidence type="ECO:0000256" key="1">
    <source>
        <dbReference type="ARBA" id="ARBA00004906"/>
    </source>
</evidence>
<dbReference type="InterPro" id="IPR047544">
    <property type="entry name" value="RING-HC_RBR_RNF216"/>
</dbReference>
<dbReference type="PANTHER" id="PTHR22770:SF47">
    <property type="entry name" value="E3 UBIQUITIN-PROTEIN LIGASE RNF216"/>
    <property type="match status" value="1"/>
</dbReference>
<dbReference type="InterPro" id="IPR051628">
    <property type="entry name" value="LUBAC_E3_Ligases"/>
</dbReference>
<keyword evidence="4" id="KW-0677">Repeat</keyword>
<dbReference type="GO" id="GO:0016740">
    <property type="term" value="F:transferase activity"/>
    <property type="evidence" value="ECO:0007669"/>
    <property type="project" value="UniProtKB-KW"/>
</dbReference>
<dbReference type="InterPro" id="IPR002867">
    <property type="entry name" value="IBR_dom"/>
</dbReference>